<dbReference type="GO" id="GO:0009279">
    <property type="term" value="C:cell outer membrane"/>
    <property type="evidence" value="ECO:0007669"/>
    <property type="project" value="UniProtKB-SubCell"/>
</dbReference>
<dbReference type="Gene3D" id="1.20.1600.10">
    <property type="entry name" value="Outer membrane efflux proteins (OEP)"/>
    <property type="match status" value="1"/>
</dbReference>
<evidence type="ECO:0000313" key="9">
    <source>
        <dbReference type="EMBL" id="SDB90270.1"/>
    </source>
</evidence>
<keyword evidence="3" id="KW-0813">Transport</keyword>
<keyword evidence="7" id="KW-0998">Cell outer membrane</keyword>
<dbReference type="GO" id="GO:1990281">
    <property type="term" value="C:efflux pump complex"/>
    <property type="evidence" value="ECO:0007669"/>
    <property type="project" value="TreeGrafter"/>
</dbReference>
<evidence type="ECO:0000256" key="1">
    <source>
        <dbReference type="ARBA" id="ARBA00004442"/>
    </source>
</evidence>
<accession>A0A1G6H7M6</accession>
<keyword evidence="6" id="KW-0472">Membrane</keyword>
<dbReference type="Pfam" id="PF02321">
    <property type="entry name" value="OEP"/>
    <property type="match status" value="2"/>
</dbReference>
<dbReference type="InterPro" id="IPR051906">
    <property type="entry name" value="TolC-like"/>
</dbReference>
<dbReference type="OrthoDB" id="9811587at2"/>
<comment type="similarity">
    <text evidence="2">Belongs to the outer membrane factor (OMF) (TC 1.B.17) family.</text>
</comment>
<protein>
    <submittedName>
        <fullName evidence="9">Outer membrane protein</fullName>
    </submittedName>
</protein>
<evidence type="ECO:0000313" key="10">
    <source>
        <dbReference type="Proteomes" id="UP000199452"/>
    </source>
</evidence>
<evidence type="ECO:0000256" key="3">
    <source>
        <dbReference type="ARBA" id="ARBA00022448"/>
    </source>
</evidence>
<dbReference type="AlphaFoldDB" id="A0A1G6H7M6"/>
<keyword evidence="10" id="KW-1185">Reference proteome</keyword>
<dbReference type="InterPro" id="IPR003423">
    <property type="entry name" value="OMP_efflux"/>
</dbReference>
<dbReference type="STRING" id="1640674.SAMN05216323_10088"/>
<dbReference type="GO" id="GO:0015288">
    <property type="term" value="F:porin activity"/>
    <property type="evidence" value="ECO:0007669"/>
    <property type="project" value="TreeGrafter"/>
</dbReference>
<dbReference type="GO" id="GO:0015562">
    <property type="term" value="F:efflux transmembrane transporter activity"/>
    <property type="evidence" value="ECO:0007669"/>
    <property type="project" value="InterPro"/>
</dbReference>
<reference evidence="9 10" key="1">
    <citation type="submission" date="2016-09" db="EMBL/GenBank/DDBJ databases">
        <authorList>
            <person name="Capua I."/>
            <person name="De Benedictis P."/>
            <person name="Joannis T."/>
            <person name="Lombin L.H."/>
            <person name="Cattoli G."/>
        </authorList>
    </citation>
    <scope>NUCLEOTIDE SEQUENCE [LARGE SCALE GENOMIC DNA]</scope>
    <source>
        <strain evidence="9 10">A7P-90m</strain>
    </source>
</reference>
<evidence type="ECO:0000256" key="5">
    <source>
        <dbReference type="ARBA" id="ARBA00022692"/>
    </source>
</evidence>
<keyword evidence="8" id="KW-0732">Signal</keyword>
<dbReference type="PANTHER" id="PTHR30026">
    <property type="entry name" value="OUTER MEMBRANE PROTEIN TOLC"/>
    <property type="match status" value="1"/>
</dbReference>
<organism evidence="9 10">
    <name type="scientific">Williamwhitmania taraxaci</name>
    <dbReference type="NCBI Taxonomy" id="1640674"/>
    <lineage>
        <taxon>Bacteria</taxon>
        <taxon>Pseudomonadati</taxon>
        <taxon>Bacteroidota</taxon>
        <taxon>Bacteroidia</taxon>
        <taxon>Bacteroidales</taxon>
        <taxon>Williamwhitmaniaceae</taxon>
        <taxon>Williamwhitmania</taxon>
    </lineage>
</organism>
<gene>
    <name evidence="9" type="ORF">SAMN05216323_10088</name>
</gene>
<proteinExistence type="inferred from homology"/>
<dbReference type="Proteomes" id="UP000199452">
    <property type="component" value="Unassembled WGS sequence"/>
</dbReference>
<comment type="subcellular location">
    <subcellularLocation>
        <location evidence="1">Cell outer membrane</location>
    </subcellularLocation>
</comment>
<evidence type="ECO:0000256" key="2">
    <source>
        <dbReference type="ARBA" id="ARBA00007613"/>
    </source>
</evidence>
<sequence length="464" mass="51962">MQLQRIQLKWSVVALMLLVGHSSFGQTEPATDSTTNGWSLEQCVRYALENNLSIKSQDLSLKVQENTYRASQYSLLPSLSADVSQSTTIGRAVDPTTYTFVDKTVMNGNGSISANVVLFNGWQKQNTIKKNRYDLLATSSEFEKLKNDISLNITAAYLQILLDEELYRVSEDQLTLTQQQVAQTRKLVDAGKVVLGNLLDIQAQEASEELQLVNSKNKLALSNLQLIQLLDLTDTTFRIAQPALDGFDIALVTSDYNSVYPIAEGYLPQIKTAQFRVEGAKTAISIAQGGYYPQLTLGASYGSSYSDNRDQVTVVNGVPVSKSYPFFDQLQDNKNLGVYFRLSIPIFSGFSTRYNVSNSKANYHRSVIALQVEKNNLYKEIQQASSDAVASYNRYTASNKSVETLNQAFKYNENRFNVGLITSLEYNTAKNKLAKAQSDLLQARYEYIFKTKIMDFYRGNPIKL</sequence>
<evidence type="ECO:0000256" key="8">
    <source>
        <dbReference type="SAM" id="SignalP"/>
    </source>
</evidence>
<evidence type="ECO:0000256" key="6">
    <source>
        <dbReference type="ARBA" id="ARBA00023136"/>
    </source>
</evidence>
<feature type="signal peptide" evidence="8">
    <location>
        <begin position="1"/>
        <end position="25"/>
    </location>
</feature>
<keyword evidence="4" id="KW-1134">Transmembrane beta strand</keyword>
<dbReference type="EMBL" id="FMYP01000008">
    <property type="protein sequence ID" value="SDB90270.1"/>
    <property type="molecule type" value="Genomic_DNA"/>
</dbReference>
<dbReference type="SUPFAM" id="SSF56954">
    <property type="entry name" value="Outer membrane efflux proteins (OEP)"/>
    <property type="match status" value="1"/>
</dbReference>
<keyword evidence="5" id="KW-0812">Transmembrane</keyword>
<evidence type="ECO:0000256" key="7">
    <source>
        <dbReference type="ARBA" id="ARBA00023237"/>
    </source>
</evidence>
<evidence type="ECO:0000256" key="4">
    <source>
        <dbReference type="ARBA" id="ARBA00022452"/>
    </source>
</evidence>
<dbReference type="PANTHER" id="PTHR30026:SF20">
    <property type="entry name" value="OUTER MEMBRANE PROTEIN TOLC"/>
    <property type="match status" value="1"/>
</dbReference>
<name>A0A1G6H7M6_9BACT</name>
<feature type="chain" id="PRO_5011591311" evidence="8">
    <location>
        <begin position="26"/>
        <end position="464"/>
    </location>
</feature>
<dbReference type="RefSeq" id="WP_092435839.1">
    <property type="nucleotide sequence ID" value="NZ_FMYP01000008.1"/>
</dbReference>